<evidence type="ECO:0000256" key="1">
    <source>
        <dbReference type="SAM" id="SignalP"/>
    </source>
</evidence>
<accession>A0A2G9UFJ7</accession>
<evidence type="ECO:0000313" key="3">
    <source>
        <dbReference type="Proteomes" id="UP000230423"/>
    </source>
</evidence>
<feature type="chain" id="PRO_5013600916" evidence="1">
    <location>
        <begin position="16"/>
        <end position="317"/>
    </location>
</feature>
<dbReference type="Proteomes" id="UP000230423">
    <property type="component" value="Unassembled WGS sequence"/>
</dbReference>
<dbReference type="EMBL" id="KZ346819">
    <property type="protein sequence ID" value="PIO69007.1"/>
    <property type="molecule type" value="Genomic_DNA"/>
</dbReference>
<protein>
    <submittedName>
        <fullName evidence="2">Uncharacterized protein</fullName>
    </submittedName>
</protein>
<organism evidence="2 3">
    <name type="scientific">Teladorsagia circumcincta</name>
    <name type="common">Brown stomach worm</name>
    <name type="synonym">Ostertagia circumcincta</name>
    <dbReference type="NCBI Taxonomy" id="45464"/>
    <lineage>
        <taxon>Eukaryota</taxon>
        <taxon>Metazoa</taxon>
        <taxon>Ecdysozoa</taxon>
        <taxon>Nematoda</taxon>
        <taxon>Chromadorea</taxon>
        <taxon>Rhabditida</taxon>
        <taxon>Rhabditina</taxon>
        <taxon>Rhabditomorpha</taxon>
        <taxon>Strongyloidea</taxon>
        <taxon>Trichostrongylidae</taxon>
        <taxon>Teladorsagia</taxon>
    </lineage>
</organism>
<keyword evidence="3" id="KW-1185">Reference proteome</keyword>
<sequence>MELLTLLTLVTSAVATFWGGCCNSGTYSSLSNTPIYSYYPPASSSVPSGSPIYSFYSPTSSSVPSNLPVYSLYSTPSFSLQSPVPSGARIVTVSSPTSSFVPSNARVVSVASPPYSYVPSGARFVSVSSQPTSFVQSDARIVSIASPTFSYAPSGARIVSVSSPTSSFVPSNSRVVSFYSPISSSAPSGSPVYSVYPSNPPATTIWYPEALEYANRRLLQYYNGQDGRGQFDNYPQRNHLFVRRFRQIQRRSTRHARESEIDIECCEWKFSPGRSGTMAMRRWPCDHLHDSRAKHDHVPLPILIGLPFAQAKMSGMN</sequence>
<gene>
    <name evidence="2" type="ORF">TELCIR_09188</name>
</gene>
<proteinExistence type="predicted"/>
<dbReference type="AlphaFoldDB" id="A0A2G9UFJ7"/>
<name>A0A2G9UFJ7_TELCI</name>
<feature type="signal peptide" evidence="1">
    <location>
        <begin position="1"/>
        <end position="15"/>
    </location>
</feature>
<reference evidence="2 3" key="1">
    <citation type="submission" date="2015-09" db="EMBL/GenBank/DDBJ databases">
        <title>Draft genome of the parasitic nematode Teladorsagia circumcincta isolate WARC Sus (inbred).</title>
        <authorList>
            <person name="Mitreva M."/>
        </authorList>
    </citation>
    <scope>NUCLEOTIDE SEQUENCE [LARGE SCALE GENOMIC DNA]</scope>
    <source>
        <strain evidence="2 3">S</strain>
    </source>
</reference>
<keyword evidence="1" id="KW-0732">Signal</keyword>
<evidence type="ECO:0000313" key="2">
    <source>
        <dbReference type="EMBL" id="PIO69007.1"/>
    </source>
</evidence>